<organism evidence="2 3">
    <name type="scientific">Branchiostoma lanceolatum</name>
    <name type="common">Common lancelet</name>
    <name type="synonym">Amphioxus lanceolatum</name>
    <dbReference type="NCBI Taxonomy" id="7740"/>
    <lineage>
        <taxon>Eukaryota</taxon>
        <taxon>Metazoa</taxon>
        <taxon>Chordata</taxon>
        <taxon>Cephalochordata</taxon>
        <taxon>Leptocardii</taxon>
        <taxon>Amphioxiformes</taxon>
        <taxon>Branchiostomatidae</taxon>
        <taxon>Branchiostoma</taxon>
    </lineage>
</organism>
<feature type="region of interest" description="Disordered" evidence="1">
    <location>
        <begin position="181"/>
        <end position="200"/>
    </location>
</feature>
<gene>
    <name evidence="2" type="primary">Hypp1464</name>
    <name evidence="2" type="ORF">BLAG_LOCUS14293</name>
</gene>
<feature type="compositionally biased region" description="Low complexity" evidence="1">
    <location>
        <begin position="181"/>
        <end position="196"/>
    </location>
</feature>
<protein>
    <submittedName>
        <fullName evidence="2">Hypp1464 protein</fullName>
    </submittedName>
</protein>
<feature type="compositionally biased region" description="Acidic residues" evidence="1">
    <location>
        <begin position="227"/>
        <end position="237"/>
    </location>
</feature>
<dbReference type="AlphaFoldDB" id="A0A8K0ENG8"/>
<evidence type="ECO:0000256" key="1">
    <source>
        <dbReference type="SAM" id="MobiDB-lite"/>
    </source>
</evidence>
<dbReference type="Proteomes" id="UP000838412">
    <property type="component" value="Chromosome 2"/>
</dbReference>
<proteinExistence type="predicted"/>
<dbReference type="EMBL" id="OV696687">
    <property type="protein sequence ID" value="CAH1255129.1"/>
    <property type="molecule type" value="Genomic_DNA"/>
</dbReference>
<evidence type="ECO:0000313" key="3">
    <source>
        <dbReference type="Proteomes" id="UP000838412"/>
    </source>
</evidence>
<accession>A0A8K0ENG8</accession>
<keyword evidence="3" id="KW-1185">Reference proteome</keyword>
<sequence length="293" mass="32660">MTAQVTSLSITLSVGVPRESTVRMTMAEKCPVPTFQQPWKDVGTETTQQASHILVSPPQSLYKLVYMDGEKADTARRMMLGGNDQGCFIDKVIETESDHELEWDNYFSTYTDDGDFGADIISTTTERTHPSVVSPMYLALPSPDLMYQNLLQKDWQSVVLQHSSSAPDMCSETFGQQSLSIGSTSSSIGNTSSQTGRSGRDDSVIIQKGLVRQRSQEIRNQTIRNEEDLDTENDDGCQGDKMPSKERRDGVYFHLQNAVVQTSTALKGRLVYMLTCLTVKITKAIVHILWWLG</sequence>
<feature type="region of interest" description="Disordered" evidence="1">
    <location>
        <begin position="216"/>
        <end position="245"/>
    </location>
</feature>
<name>A0A8K0ENG8_BRALA</name>
<evidence type="ECO:0000313" key="2">
    <source>
        <dbReference type="EMBL" id="CAH1255129.1"/>
    </source>
</evidence>
<reference evidence="2" key="1">
    <citation type="submission" date="2022-01" db="EMBL/GenBank/DDBJ databases">
        <authorList>
            <person name="Braso-Vives M."/>
        </authorList>
    </citation>
    <scope>NUCLEOTIDE SEQUENCE</scope>
</reference>
<dbReference type="OrthoDB" id="10315438at2759"/>